<gene>
    <name evidence="3" type="ORF">FWJ32_06830</name>
</gene>
<reference evidence="3 4" key="1">
    <citation type="submission" date="2019-08" db="EMBL/GenBank/DDBJ databases">
        <title>Calorimonas adulescens gen. nov., sp. nov., an anaerobic thermophilic bacterium from Sakhalin hot spring.</title>
        <authorList>
            <person name="Khomyakova M.A."/>
            <person name="Merkel A.Y."/>
            <person name="Novikov A."/>
            <person name="Bonch-Osmolovskaya E.A."/>
            <person name="Slobodkin A.I."/>
        </authorList>
    </citation>
    <scope>NUCLEOTIDE SEQUENCE [LARGE SCALE GENOMIC DNA]</scope>
    <source>
        <strain evidence="3 4">A05MB</strain>
    </source>
</reference>
<keyword evidence="4" id="KW-1185">Reference proteome</keyword>
<dbReference type="Pfam" id="PF04977">
    <property type="entry name" value="DivIC"/>
    <property type="match status" value="1"/>
</dbReference>
<dbReference type="InterPro" id="IPR007060">
    <property type="entry name" value="FtsL/DivIC"/>
</dbReference>
<evidence type="ECO:0000256" key="1">
    <source>
        <dbReference type="SAM" id="Coils"/>
    </source>
</evidence>
<evidence type="ECO:0000313" key="3">
    <source>
        <dbReference type="EMBL" id="TZE81945.1"/>
    </source>
</evidence>
<evidence type="ECO:0000256" key="2">
    <source>
        <dbReference type="SAM" id="Phobius"/>
    </source>
</evidence>
<feature type="transmembrane region" description="Helical" evidence="2">
    <location>
        <begin position="33"/>
        <end position="53"/>
    </location>
</feature>
<protein>
    <recommendedName>
        <fullName evidence="5">Cell division protein FtsL</fullName>
    </recommendedName>
</protein>
<sequence>MLESRRVEYYQVDYNKVEKANKKIKRQKRKFKNMVLTILLCSTAILLTCRYVKITQLNYEINNLEKELTTINGENQNLNVKLAETENLKEIENIARTKLHMHEPLKEDVVYVVVDNYHVAKSEPPQKPTNNNYEIGNFFIKIFGTIIR</sequence>
<comment type="caution">
    <text evidence="3">The sequence shown here is derived from an EMBL/GenBank/DDBJ whole genome shotgun (WGS) entry which is preliminary data.</text>
</comment>
<evidence type="ECO:0000313" key="4">
    <source>
        <dbReference type="Proteomes" id="UP000322976"/>
    </source>
</evidence>
<dbReference type="RefSeq" id="WP_149545219.1">
    <property type="nucleotide sequence ID" value="NZ_VTPS01000009.1"/>
</dbReference>
<organism evidence="3 4">
    <name type="scientific">Calorimonas adulescens</name>
    <dbReference type="NCBI Taxonomy" id="2606906"/>
    <lineage>
        <taxon>Bacteria</taxon>
        <taxon>Bacillati</taxon>
        <taxon>Bacillota</taxon>
        <taxon>Clostridia</taxon>
        <taxon>Thermoanaerobacterales</taxon>
        <taxon>Thermoanaerobacteraceae</taxon>
        <taxon>Calorimonas</taxon>
    </lineage>
</organism>
<keyword evidence="2" id="KW-0472">Membrane</keyword>
<proteinExistence type="predicted"/>
<dbReference type="EMBL" id="VTPS01000009">
    <property type="protein sequence ID" value="TZE81945.1"/>
    <property type="molecule type" value="Genomic_DNA"/>
</dbReference>
<keyword evidence="2" id="KW-0812">Transmembrane</keyword>
<keyword evidence="1" id="KW-0175">Coiled coil</keyword>
<dbReference type="Proteomes" id="UP000322976">
    <property type="component" value="Unassembled WGS sequence"/>
</dbReference>
<dbReference type="AlphaFoldDB" id="A0A5D8QB44"/>
<feature type="coiled-coil region" evidence="1">
    <location>
        <begin position="14"/>
        <end position="88"/>
    </location>
</feature>
<evidence type="ECO:0008006" key="5">
    <source>
        <dbReference type="Google" id="ProtNLM"/>
    </source>
</evidence>
<keyword evidence="2" id="KW-1133">Transmembrane helix</keyword>
<name>A0A5D8QB44_9THEO</name>
<accession>A0A5D8QB44</accession>